<dbReference type="PANTHER" id="PTHR21359">
    <property type="entry name" value="DUF5577 DOMAIN-CONTAINING PROTEIN"/>
    <property type="match status" value="1"/>
</dbReference>
<dbReference type="Pfam" id="PF18017">
    <property type="entry name" value="SAM_4"/>
    <property type="match status" value="1"/>
</dbReference>
<dbReference type="OMA" id="DHRIQKN"/>
<dbReference type="InterPro" id="IPR001660">
    <property type="entry name" value="SAM"/>
</dbReference>
<gene>
    <name evidence="3" type="ORF">LOTGIDRAFT_234914</name>
</gene>
<dbReference type="SUPFAM" id="SSF47769">
    <property type="entry name" value="SAM/Pointed domain"/>
    <property type="match status" value="1"/>
</dbReference>
<dbReference type="GO" id="GO:0005634">
    <property type="term" value="C:nucleus"/>
    <property type="evidence" value="ECO:0007669"/>
    <property type="project" value="TreeGrafter"/>
</dbReference>
<dbReference type="Gene3D" id="1.10.150.50">
    <property type="entry name" value="Transcription Factor, Ets-1"/>
    <property type="match status" value="1"/>
</dbReference>
<sequence>MATSASDNQTSYWLNFFKDAGIPAGDSANYAVLFTDNRICKEMLLDLSKEYLKDMGIAILGDIIAILKHAKTVHTQLARDRALNVTSPIVTVTAGTNSPTPRKSTPASRTIGHYMRKYPDATPMNEVPTPKTDRCMGYQGKPFSIMPHCDTGKRSSVFDRLGEETPTTGRTVTGLTTSASVFNRLGDKTTLKRTASSSIDEITKPLEYAGVLKSSPHSPPKKTKVVTIVKPKTVLKPTTVKTTSTTIKRVPNIKKTIIIQKPEISTTCPVSSSSTAGIFSPFAHTESLSAKQRLGKKVITAPASSTTGDKSPTKISVKVSGTTAKSISGSGGIKGRLGPVTSTTTATTKLITINKTDTSKEPGVFGRLGKKVT</sequence>
<dbReference type="InterPro" id="IPR040772">
    <property type="entry name" value="C19orf47_SAM"/>
</dbReference>
<feature type="region of interest" description="Disordered" evidence="1">
    <location>
        <begin position="302"/>
        <end position="340"/>
    </location>
</feature>
<dbReference type="Proteomes" id="UP000030746">
    <property type="component" value="Unassembled WGS sequence"/>
</dbReference>
<evidence type="ECO:0000313" key="3">
    <source>
        <dbReference type="EMBL" id="ESO87661.1"/>
    </source>
</evidence>
<accession>V4A2Y0</accession>
<dbReference type="CDD" id="cd09531">
    <property type="entry name" value="SAM_CS047"/>
    <property type="match status" value="1"/>
</dbReference>
<keyword evidence="4" id="KW-1185">Reference proteome</keyword>
<dbReference type="PANTHER" id="PTHR21359:SF1">
    <property type="entry name" value="DUF5577 DOMAIN-CONTAINING PROTEIN"/>
    <property type="match status" value="1"/>
</dbReference>
<proteinExistence type="predicted"/>
<protein>
    <recommendedName>
        <fullName evidence="2">SAM domain-containing protein</fullName>
    </recommendedName>
</protein>
<dbReference type="InterPro" id="IPR039161">
    <property type="entry name" value="C19orf47-like"/>
</dbReference>
<name>V4A2Y0_LOTGI</name>
<dbReference type="HOGENOM" id="CLU_698790_0_0_1"/>
<dbReference type="KEGG" id="lgi:LOTGIDRAFT_234914"/>
<reference evidence="3 4" key="1">
    <citation type="journal article" date="2013" name="Nature">
        <title>Insights into bilaterian evolution from three spiralian genomes.</title>
        <authorList>
            <person name="Simakov O."/>
            <person name="Marletaz F."/>
            <person name="Cho S.J."/>
            <person name="Edsinger-Gonzales E."/>
            <person name="Havlak P."/>
            <person name="Hellsten U."/>
            <person name="Kuo D.H."/>
            <person name="Larsson T."/>
            <person name="Lv J."/>
            <person name="Arendt D."/>
            <person name="Savage R."/>
            <person name="Osoegawa K."/>
            <person name="de Jong P."/>
            <person name="Grimwood J."/>
            <person name="Chapman J.A."/>
            <person name="Shapiro H."/>
            <person name="Aerts A."/>
            <person name="Otillar R.P."/>
            <person name="Terry A.Y."/>
            <person name="Boore J.L."/>
            <person name="Grigoriev I.V."/>
            <person name="Lindberg D.R."/>
            <person name="Seaver E.C."/>
            <person name="Weisblat D.A."/>
            <person name="Putnam N.H."/>
            <person name="Rokhsar D.S."/>
        </authorList>
    </citation>
    <scope>NUCLEOTIDE SEQUENCE [LARGE SCALE GENOMIC DNA]</scope>
</reference>
<dbReference type="EMBL" id="KB202849">
    <property type="protein sequence ID" value="ESO87661.1"/>
    <property type="molecule type" value="Genomic_DNA"/>
</dbReference>
<feature type="compositionally biased region" description="Polar residues" evidence="1">
    <location>
        <begin position="302"/>
        <end position="314"/>
    </location>
</feature>
<dbReference type="OrthoDB" id="10067653at2759"/>
<feature type="domain" description="SAM" evidence="2">
    <location>
        <begin position="5"/>
        <end position="76"/>
    </location>
</feature>
<evidence type="ECO:0000259" key="2">
    <source>
        <dbReference type="PROSITE" id="PS50105"/>
    </source>
</evidence>
<organism evidence="3 4">
    <name type="scientific">Lottia gigantea</name>
    <name type="common">Giant owl limpet</name>
    <dbReference type="NCBI Taxonomy" id="225164"/>
    <lineage>
        <taxon>Eukaryota</taxon>
        <taxon>Metazoa</taxon>
        <taxon>Spiralia</taxon>
        <taxon>Lophotrochozoa</taxon>
        <taxon>Mollusca</taxon>
        <taxon>Gastropoda</taxon>
        <taxon>Patellogastropoda</taxon>
        <taxon>Lottioidea</taxon>
        <taxon>Lottiidae</taxon>
        <taxon>Lottia</taxon>
    </lineage>
</organism>
<dbReference type="AlphaFoldDB" id="V4A2Y0"/>
<dbReference type="InterPro" id="IPR013761">
    <property type="entry name" value="SAM/pointed_sf"/>
</dbReference>
<dbReference type="PROSITE" id="PS50105">
    <property type="entry name" value="SAM_DOMAIN"/>
    <property type="match status" value="1"/>
</dbReference>
<evidence type="ECO:0000256" key="1">
    <source>
        <dbReference type="SAM" id="MobiDB-lite"/>
    </source>
</evidence>
<dbReference type="GeneID" id="20249682"/>
<dbReference type="RefSeq" id="XP_009061558.1">
    <property type="nucleotide sequence ID" value="XM_009063310.1"/>
</dbReference>
<evidence type="ECO:0000313" key="4">
    <source>
        <dbReference type="Proteomes" id="UP000030746"/>
    </source>
</evidence>
<dbReference type="CTD" id="20249682"/>